<name>A0ABR0CAD2_PURLI</name>
<organism evidence="1 2">
    <name type="scientific">Purpureocillium lilacinum</name>
    <name type="common">Paecilomyces lilacinus</name>
    <dbReference type="NCBI Taxonomy" id="33203"/>
    <lineage>
        <taxon>Eukaryota</taxon>
        <taxon>Fungi</taxon>
        <taxon>Dikarya</taxon>
        <taxon>Ascomycota</taxon>
        <taxon>Pezizomycotina</taxon>
        <taxon>Sordariomycetes</taxon>
        <taxon>Hypocreomycetidae</taxon>
        <taxon>Hypocreales</taxon>
        <taxon>Ophiocordycipitaceae</taxon>
        <taxon>Purpureocillium</taxon>
    </lineage>
</organism>
<protein>
    <submittedName>
        <fullName evidence="1">Uncharacterized protein</fullName>
    </submittedName>
</protein>
<dbReference type="Proteomes" id="UP001287286">
    <property type="component" value="Unassembled WGS sequence"/>
</dbReference>
<dbReference type="EMBL" id="JAWRVI010000006">
    <property type="protein sequence ID" value="KAK4093162.1"/>
    <property type="molecule type" value="Genomic_DNA"/>
</dbReference>
<proteinExistence type="predicted"/>
<evidence type="ECO:0000313" key="2">
    <source>
        <dbReference type="Proteomes" id="UP001287286"/>
    </source>
</evidence>
<sequence>MPHGLVAGFMGHAVAAARNDETVAPSQARSWSLSHIAAHDRRTTRLRLAQQLRAVLDEPSQRSTLVASSATKEPGLARCPQLVRVPDPIRNKHAHQP</sequence>
<accession>A0ABR0CAD2</accession>
<evidence type="ECO:0000313" key="1">
    <source>
        <dbReference type="EMBL" id="KAK4093162.1"/>
    </source>
</evidence>
<gene>
    <name evidence="1" type="ORF">Purlil1_2319</name>
</gene>
<keyword evidence="2" id="KW-1185">Reference proteome</keyword>
<comment type="caution">
    <text evidence="1">The sequence shown here is derived from an EMBL/GenBank/DDBJ whole genome shotgun (WGS) entry which is preliminary data.</text>
</comment>
<reference evidence="1 2" key="1">
    <citation type="journal article" date="2024" name="Microbiol. Resour. Announc.">
        <title>Genome annotations for the ascomycete fungi Trichoderma harzianum, Trichoderma aggressivum, and Purpureocillium lilacinum.</title>
        <authorList>
            <person name="Beijen E.P.W."/>
            <person name="Ohm R.A."/>
        </authorList>
    </citation>
    <scope>NUCLEOTIDE SEQUENCE [LARGE SCALE GENOMIC DNA]</scope>
    <source>
        <strain evidence="1 2">CBS 150709</strain>
    </source>
</reference>